<dbReference type="OMA" id="SMVTEMV"/>
<dbReference type="Proteomes" id="UP000189137">
    <property type="component" value="Unassembled WGS sequence"/>
</dbReference>
<dbReference type="EMBL" id="LK933005">
    <property type="protein sequence ID" value="CDT18711.1"/>
    <property type="molecule type" value="Genomic_DNA"/>
</dbReference>
<evidence type="ECO:0000313" key="2">
    <source>
        <dbReference type="EMBL" id="CDS86077.1"/>
    </source>
</evidence>
<dbReference type="CDD" id="cd06664">
    <property type="entry name" value="IscU_like"/>
    <property type="match status" value="1"/>
</dbReference>
<dbReference type="InterPro" id="IPR002871">
    <property type="entry name" value="NIF_FeS_clus_asmbl_NifU_N"/>
</dbReference>
<evidence type="ECO:0000259" key="1">
    <source>
        <dbReference type="Pfam" id="PF01592"/>
    </source>
</evidence>
<evidence type="ECO:0000313" key="7">
    <source>
        <dbReference type="EMBL" id="VHX95736.1"/>
    </source>
</evidence>
<dbReference type="GO" id="GO:0005506">
    <property type="term" value="F:iron ion binding"/>
    <property type="evidence" value="ECO:0007669"/>
    <property type="project" value="InterPro"/>
</dbReference>
<evidence type="ECO:0000313" key="4">
    <source>
        <dbReference type="EMBL" id="CDT18711.1"/>
    </source>
</evidence>
<organism evidence="3">
    <name type="scientific">Clostridioides difficile</name>
    <name type="common">Peptoclostridium difficile</name>
    <dbReference type="NCBI Taxonomy" id="1496"/>
    <lineage>
        <taxon>Bacteria</taxon>
        <taxon>Bacillati</taxon>
        <taxon>Bacillota</taxon>
        <taxon>Clostridia</taxon>
        <taxon>Peptostreptococcales</taxon>
        <taxon>Peptostreptococcaceae</taxon>
        <taxon>Clostridioides</taxon>
    </lineage>
</organism>
<evidence type="ECO:0000313" key="9">
    <source>
        <dbReference type="Proteomes" id="UP000372533"/>
    </source>
</evidence>
<dbReference type="InterPro" id="IPR017787">
    <property type="entry name" value="NIF_FeS_clus_asmbl_NifU-like"/>
</dbReference>
<name>A0A031WD20_CLODI</name>
<evidence type="ECO:0000313" key="8">
    <source>
        <dbReference type="Proteomes" id="UP000189137"/>
    </source>
</evidence>
<gene>
    <name evidence="5" type="primary">nifU</name>
    <name evidence="2" type="synonym">iscU</name>
    <name evidence="4" type="ORF">BN1095_340003</name>
    <name evidence="3" type="ORF">BN1096_560195</name>
    <name evidence="2" type="ORF">BN1097_540200</name>
    <name evidence="5" type="ORF">KRM00_003419</name>
    <name evidence="7" type="ORF">SAMEA1402366_00564</name>
    <name evidence="6" type="ORF">SAMEA3375112_00177</name>
</gene>
<dbReference type="RefSeq" id="WP_003438275.1">
    <property type="nucleotide sequence ID" value="NZ_AP031492.1"/>
</dbReference>
<dbReference type="GO" id="GO:0051536">
    <property type="term" value="F:iron-sulfur cluster binding"/>
    <property type="evidence" value="ECO:0007669"/>
    <property type="project" value="InterPro"/>
</dbReference>
<dbReference type="PANTHER" id="PTHR10093">
    <property type="entry name" value="IRON-SULFUR CLUSTER ASSEMBLY ENZYME NIFU HOMOLOG"/>
    <property type="match status" value="1"/>
</dbReference>
<dbReference type="SUPFAM" id="SSF82649">
    <property type="entry name" value="SufE/NifU"/>
    <property type="match status" value="1"/>
</dbReference>
<protein>
    <submittedName>
        <fullName evidence="2 5">Scaffold protein</fullName>
    </submittedName>
    <submittedName>
        <fullName evidence="3 6">NifU-like protein</fullName>
    </submittedName>
</protein>
<reference evidence="5" key="3">
    <citation type="journal article" date="2018" name="Genome Biol.">
        <title>SKESA: strategic k-mer extension for scrupulous assemblies.</title>
        <authorList>
            <person name="Souvorov A."/>
            <person name="Agarwala R."/>
            <person name="Lipman D.J."/>
        </authorList>
    </citation>
    <scope>NUCLEOTIDE SEQUENCE</scope>
    <source>
        <strain evidence="5">HN1000</strain>
    </source>
</reference>
<dbReference type="EMBL" id="DAEPXK010000051">
    <property type="protein sequence ID" value="HBH1543884.1"/>
    <property type="molecule type" value="Genomic_DNA"/>
</dbReference>
<sequence>MQYSDKVMEHFMNPRNMGEIDNASGVGEVGNPTCGDIMKIFLDIDGDVIKDVKFKTFGCGSAIASSSMATEMIKGKTIKDALELTNKAVAEALDGLPPVKMHCSVLAEQAVKAALIDYAQKNNIHIPELDGYVIDDAHDHDVEEEE</sequence>
<reference evidence="6 8" key="2">
    <citation type="submission" date="2017-02" db="EMBL/GenBank/DDBJ databases">
        <authorList>
            <consortium name="Pathogen Informatics"/>
        </authorList>
    </citation>
    <scope>NUCLEOTIDE SEQUENCE [LARGE SCALE GENOMIC DNA]</scope>
    <source>
        <strain evidence="9">tl291</strain>
        <strain evidence="7">Tl291</strain>
        <strain evidence="6 8">VRECD0157</strain>
    </source>
</reference>
<dbReference type="PATRIC" id="fig|1496.1373.peg.1123"/>
<reference evidence="3" key="1">
    <citation type="submission" date="2014-07" db="EMBL/GenBank/DDBJ databases">
        <authorList>
            <person name="Monot Marc"/>
        </authorList>
    </citation>
    <scope>NUCLEOTIDE SEQUENCE</scope>
    <source>
        <strain evidence="4">7032989</strain>
        <strain evidence="2">7032994</strain>
    </source>
</reference>
<accession>A0A031WD20</accession>
<proteinExistence type="predicted"/>
<dbReference type="EMBL" id="CAAJVP010000002">
    <property type="protein sequence ID" value="VHX95736.1"/>
    <property type="molecule type" value="Genomic_DNA"/>
</dbReference>
<feature type="domain" description="NIF system FeS cluster assembly NifU N-terminal" evidence="1">
    <location>
        <begin position="2"/>
        <end position="123"/>
    </location>
</feature>
<dbReference type="Proteomes" id="UP000372533">
    <property type="component" value="Unassembled WGS sequence"/>
</dbReference>
<reference evidence="5" key="4">
    <citation type="submission" date="2021-06" db="EMBL/GenBank/DDBJ databases">
        <authorList>
            <consortium name="NCBI Pathogen Detection Project"/>
        </authorList>
    </citation>
    <scope>NUCLEOTIDE SEQUENCE</scope>
    <source>
        <strain evidence="5">HN1000</strain>
    </source>
</reference>
<evidence type="ECO:0000313" key="5">
    <source>
        <dbReference type="EMBL" id="HBH1543884.1"/>
    </source>
</evidence>
<dbReference type="KEGG" id="pdf:CD630DERM_12800"/>
<dbReference type="AlphaFoldDB" id="A0A031WD20"/>
<dbReference type="Gene3D" id="3.90.1010.10">
    <property type="match status" value="1"/>
</dbReference>
<dbReference type="EMBL" id="LK932509">
    <property type="protein sequence ID" value="CDS86543.1"/>
    <property type="molecule type" value="Genomic_DNA"/>
</dbReference>
<dbReference type="NCBIfam" id="TIGR03419">
    <property type="entry name" value="NifU_clost"/>
    <property type="match status" value="1"/>
</dbReference>
<evidence type="ECO:0000313" key="3">
    <source>
        <dbReference type="EMBL" id="CDS86543.1"/>
    </source>
</evidence>
<evidence type="ECO:0000313" key="6">
    <source>
        <dbReference type="EMBL" id="SJR81257.1"/>
    </source>
</evidence>
<dbReference type="Proteomes" id="UP000878956">
    <property type="component" value="Unassembled WGS sequence"/>
</dbReference>
<dbReference type="EMBL" id="LK932392">
    <property type="protein sequence ID" value="CDS86077.1"/>
    <property type="molecule type" value="Genomic_DNA"/>
</dbReference>
<dbReference type="Pfam" id="PF01592">
    <property type="entry name" value="NifU_N"/>
    <property type="match status" value="1"/>
</dbReference>
<dbReference type="GO" id="GO:0016226">
    <property type="term" value="P:iron-sulfur cluster assembly"/>
    <property type="evidence" value="ECO:0007669"/>
    <property type="project" value="InterPro"/>
</dbReference>
<dbReference type="GeneID" id="66353681"/>
<dbReference type="EMBL" id="FUPS01000001">
    <property type="protein sequence ID" value="SJR81257.1"/>
    <property type="molecule type" value="Genomic_DNA"/>
</dbReference>